<proteinExistence type="inferred from homology"/>
<dbReference type="Gene3D" id="3.40.50.450">
    <property type="match status" value="1"/>
</dbReference>
<dbReference type="Gene3D" id="1.10.10.10">
    <property type="entry name" value="Winged helix-like DNA-binding domain superfamily/Winged helix DNA-binding domain"/>
    <property type="match status" value="1"/>
</dbReference>
<evidence type="ECO:0000313" key="5">
    <source>
        <dbReference type="Proteomes" id="UP000307541"/>
    </source>
</evidence>
<dbReference type="OrthoDB" id="9785707at2"/>
<comment type="caution">
    <text evidence="4">The sequence shown here is derived from an EMBL/GenBank/DDBJ whole genome shotgun (WGS) entry which is preliminary data.</text>
</comment>
<dbReference type="Pfam" id="PF02481">
    <property type="entry name" value="DNA_processg_A"/>
    <property type="match status" value="1"/>
</dbReference>
<dbReference type="GO" id="GO:0009294">
    <property type="term" value="P:DNA-mediated transformation"/>
    <property type="evidence" value="ECO:0007669"/>
    <property type="project" value="InterPro"/>
</dbReference>
<dbReference type="PANTHER" id="PTHR43022:SF1">
    <property type="entry name" value="PROTEIN SMF"/>
    <property type="match status" value="1"/>
</dbReference>
<dbReference type="Pfam" id="PF17782">
    <property type="entry name" value="WHD_DprA"/>
    <property type="match status" value="1"/>
</dbReference>
<evidence type="ECO:0000259" key="2">
    <source>
        <dbReference type="Pfam" id="PF02481"/>
    </source>
</evidence>
<name>A0A4T2A323_9PSED</name>
<sequence length="371" mass="38811">MSQSSAISPAISPAELEARLRLHCLPELGPRRFRKLLSAFDSASAALSAPASAWRSLGLPQSCSEARRSSEVRERAARSLAWLEGDTQHVLMWDDPVYPGLLGELADAPPLLFIDGDPALLEQPQLAMVGSRRASRPGLDTAQSFARSLAAGGFVITSGLALGIDGAAHQGALDANGKTVAVLGTGLQCLYPARHKALAAAIVVNGGALISELPLDCPPQASNFPRRNRIISGLSVGVLVVEASPSSGSLITARLAAEQGREVYAIPGSIHHPGARGCHQLIREGATLVESIEDILQALRGWQVQPPTSPSRQPESASHPLLALLHAAPHSSEALVVASGLPLAEVLAALTELELEGRVACENGRWVGRAP</sequence>
<gene>
    <name evidence="4" type="primary">dprA</name>
    <name evidence="4" type="ORF">D8779_07660</name>
</gene>
<dbReference type="RefSeq" id="WP_136663820.1">
    <property type="nucleotide sequence ID" value="NZ_RFLV01000001.1"/>
</dbReference>
<comment type="similarity">
    <text evidence="1">Belongs to the DprA/Smf family.</text>
</comment>
<evidence type="ECO:0000256" key="1">
    <source>
        <dbReference type="ARBA" id="ARBA00006525"/>
    </source>
</evidence>
<dbReference type="InterPro" id="IPR036388">
    <property type="entry name" value="WH-like_DNA-bd_sf"/>
</dbReference>
<dbReference type="SUPFAM" id="SSF102405">
    <property type="entry name" value="MCP/YpsA-like"/>
    <property type="match status" value="1"/>
</dbReference>
<dbReference type="InterPro" id="IPR003488">
    <property type="entry name" value="DprA"/>
</dbReference>
<dbReference type="InterPro" id="IPR041614">
    <property type="entry name" value="DprA_WH"/>
</dbReference>
<feature type="domain" description="Smf/DprA SLOG" evidence="2">
    <location>
        <begin position="90"/>
        <end position="299"/>
    </location>
</feature>
<dbReference type="NCBIfam" id="TIGR00732">
    <property type="entry name" value="dprA"/>
    <property type="match status" value="1"/>
</dbReference>
<evidence type="ECO:0000313" key="4">
    <source>
        <dbReference type="EMBL" id="TIH10539.1"/>
    </source>
</evidence>
<reference evidence="4 5" key="1">
    <citation type="submission" date="2018-10" db="EMBL/GenBank/DDBJ databases">
        <title>Pseudomonas leptonychotis sp. nov., isolated from Weddell seals in Antarctica.</title>
        <authorList>
            <person name="Novakova D."/>
            <person name="Svec P."/>
            <person name="Kralova S."/>
            <person name="Kristofova L."/>
            <person name="Zeman M."/>
            <person name="Pantucek R."/>
            <person name="Maslanova I."/>
            <person name="Sedlacek I."/>
        </authorList>
    </citation>
    <scope>NUCLEOTIDE SEQUENCE [LARGE SCALE GENOMIC DNA]</scope>
    <source>
        <strain evidence="4 5">CCM 8849</strain>
    </source>
</reference>
<dbReference type="AlphaFoldDB" id="A0A4T2A323"/>
<accession>A0A4T2A323</accession>
<organism evidence="4 5">
    <name type="scientific">Pseudomonas leptonychotis</name>
    <dbReference type="NCBI Taxonomy" id="2448482"/>
    <lineage>
        <taxon>Bacteria</taxon>
        <taxon>Pseudomonadati</taxon>
        <taxon>Pseudomonadota</taxon>
        <taxon>Gammaproteobacteria</taxon>
        <taxon>Pseudomonadales</taxon>
        <taxon>Pseudomonadaceae</taxon>
        <taxon>Pseudomonas</taxon>
    </lineage>
</organism>
<dbReference type="EMBL" id="RFLV01000001">
    <property type="protein sequence ID" value="TIH10539.1"/>
    <property type="molecule type" value="Genomic_DNA"/>
</dbReference>
<dbReference type="Pfam" id="PF21102">
    <property type="entry name" value="DprA_N"/>
    <property type="match status" value="1"/>
</dbReference>
<keyword evidence="5" id="KW-1185">Reference proteome</keyword>
<dbReference type="Proteomes" id="UP000307541">
    <property type="component" value="Unassembled WGS sequence"/>
</dbReference>
<evidence type="ECO:0000259" key="3">
    <source>
        <dbReference type="Pfam" id="PF17782"/>
    </source>
</evidence>
<dbReference type="InterPro" id="IPR057666">
    <property type="entry name" value="DrpA_SLOG"/>
</dbReference>
<dbReference type="PANTHER" id="PTHR43022">
    <property type="entry name" value="PROTEIN SMF"/>
    <property type="match status" value="1"/>
</dbReference>
<feature type="domain" description="DprA winged helix" evidence="3">
    <location>
        <begin position="305"/>
        <end position="364"/>
    </location>
</feature>
<protein>
    <submittedName>
        <fullName evidence="4">DNA-protecting protein DprA</fullName>
    </submittedName>
</protein>